<dbReference type="GO" id="GO:0004015">
    <property type="term" value="F:adenosylmethionine-8-amino-7-oxononanoate transaminase activity"/>
    <property type="evidence" value="ECO:0007669"/>
    <property type="project" value="UniProtKB-UniRule"/>
</dbReference>
<name>A0A848C8U9_9BACT</name>
<evidence type="ECO:0000256" key="7">
    <source>
        <dbReference type="ARBA" id="ARBA00022756"/>
    </source>
</evidence>
<comment type="subunit">
    <text evidence="13">Homodimer.</text>
</comment>
<dbReference type="GO" id="GO:0031299">
    <property type="term" value="F:taurine-pyruvate aminotransferase activity"/>
    <property type="evidence" value="ECO:0007669"/>
    <property type="project" value="UniProtKB-EC"/>
</dbReference>
<keyword evidence="13" id="KW-0436">Ligase</keyword>
<comment type="caution">
    <text evidence="13">Lacks conserved residue(s) required for the propagation of feature annotation.</text>
</comment>
<comment type="function">
    <text evidence="14">Catalyzes the transfer of the alpha-amino group from S-adenosyl-L-methionine (SAM) to 7-keto-8-aminopelargonic acid (KAPA) to form 7,8-diaminopelargonic acid (DAPA). It is the only aminotransferase known to utilize SAM as an amino donor.</text>
</comment>
<evidence type="ECO:0000256" key="13">
    <source>
        <dbReference type="HAMAP-Rule" id="MF_00336"/>
    </source>
</evidence>
<keyword evidence="8 14" id="KW-0663">Pyridoxal phosphate</keyword>
<feature type="binding site" evidence="13">
    <location>
        <position position="32"/>
    </location>
    <ligand>
        <name>Mg(2+)</name>
        <dbReference type="ChEBI" id="CHEBI:18420"/>
    </ligand>
</feature>
<feature type="binding site" evidence="14">
    <location>
        <begin position="392"/>
        <end position="393"/>
    </location>
    <ligand>
        <name>pyridoxal 5'-phosphate</name>
        <dbReference type="ChEBI" id="CHEBI:597326"/>
    </ligand>
</feature>
<keyword evidence="13" id="KW-0067">ATP-binding</keyword>
<feature type="binding site" evidence="13">
    <location>
        <position position="57"/>
    </location>
    <ligand>
        <name>substrate</name>
    </ligand>
</feature>
<dbReference type="HAMAP" id="MF_00834">
    <property type="entry name" value="BioA"/>
    <property type="match status" value="1"/>
</dbReference>
<dbReference type="GO" id="GO:0005737">
    <property type="term" value="C:cytoplasm"/>
    <property type="evidence" value="ECO:0007669"/>
    <property type="project" value="UniProtKB-SubCell"/>
</dbReference>
<evidence type="ECO:0000256" key="2">
    <source>
        <dbReference type="ARBA" id="ARBA00005063"/>
    </source>
</evidence>
<feature type="modified residue" description="N6-(pyridoxal phosphate)lysine" evidence="14">
    <location>
        <position position="555"/>
    </location>
</feature>
<dbReference type="FunFam" id="3.40.640.10:FF:000004">
    <property type="entry name" value="Acetylornithine aminotransferase"/>
    <property type="match status" value="1"/>
</dbReference>
<dbReference type="InterPro" id="IPR005815">
    <property type="entry name" value="BioA"/>
</dbReference>
<keyword evidence="4 14" id="KW-0032">Aminotransferase</keyword>
<dbReference type="Gene3D" id="3.40.640.10">
    <property type="entry name" value="Type I PLP-dependent aspartate aminotransferase-like (Major domain)"/>
    <property type="match status" value="1"/>
</dbReference>
<feature type="active site" evidence="13">
    <location>
        <position position="53"/>
    </location>
</feature>
<feature type="binding site" evidence="13">
    <location>
        <position position="71"/>
    </location>
    <ligand>
        <name>ATP</name>
        <dbReference type="ChEBI" id="CHEBI:30616"/>
    </ligand>
</feature>
<evidence type="ECO:0000313" key="16">
    <source>
        <dbReference type="Proteomes" id="UP000522333"/>
    </source>
</evidence>
<comment type="function">
    <text evidence="13">Catalyzes a mechanistically unusual reaction, the ATP-dependent insertion of CO2 between the N7 and N8 nitrogen atoms of 7,8-diaminopelargonic acid (DAPA, also called 7,8-diammoniononanoate) to form a ureido ring.</text>
</comment>
<protein>
    <recommendedName>
        <fullName evidence="13 14">Multifunctional fusion protein</fullName>
    </recommendedName>
    <domain>
        <recommendedName>
            <fullName evidence="14">Adenosylmethionine-8-amino-7-oxononanoate aminotransferase</fullName>
            <ecNumber evidence="14">2.6.1.62</ecNumber>
        </recommendedName>
        <alternativeName>
            <fullName evidence="14">7,8-diamino-pelargonic acid aminotransferase</fullName>
        </alternativeName>
        <alternativeName>
            <fullName evidence="14">7,8-diaminononanoate synthase</fullName>
        </alternativeName>
        <alternativeName>
            <fullName evidence="14">Diaminopelargonic acid synthase</fullName>
            <shortName evidence="14">DANS</shortName>
            <shortName evidence="14">DAPA AT</shortName>
            <shortName evidence="14">DAPA aminotransferase</shortName>
        </alternativeName>
    </domain>
    <domain>
        <recommendedName>
            <fullName evidence="13">ATP-dependent dethiobiotin synthetase BioD</fullName>
            <ecNumber evidence="13">6.3.3.3</ecNumber>
        </recommendedName>
        <alternativeName>
            <fullName evidence="13">DTB synthetase</fullName>
        </alternativeName>
        <alternativeName>
            <fullName evidence="13">Dethiobiotin synthase</fullName>
            <shortName evidence="13">DTBS</shortName>
        </alternativeName>
    </domain>
</protein>
<evidence type="ECO:0000256" key="9">
    <source>
        <dbReference type="ARBA" id="ARBA00023317"/>
    </source>
</evidence>
<gene>
    <name evidence="14 15" type="primary">bioA</name>
    <name evidence="13" type="synonym">bioD</name>
    <name evidence="15" type="ORF">HF854_00810</name>
</gene>
<sequence length="708" mass="76222">MSAGKMTAGRPGDRGPVQGFFVTGTGTDVGKTAFTAALLRALRGRGVAAQALKPVQTGVRPEQLATSALADGVAYARAVADLPPLPPAPAATLHCFRLPASPHLAAGEEGQRLTVAGLAEDVRAHWQETETSLLLVEGAGGMAVPINEEEDTLDFMAALDLPVLLVGSNCLGALNHVLLSLQVLRLKGLRPAAVVLMAPEEPEGLSVGERHDRERVLADNPEFLRRRLAAWGEDAPVVVLPRVARLDAAGWQELADACAVLLPALSRHVPSLTGRQAPAGEEEPLPLRDRRILWHPYTSVVDPLPVFAAARSHHNRIVLDDGRELVDGMSSWWTAIHGYNHPRLVAAAQRQAGRMPHVMFGGLTHAPAVELGERLLTMLPQGLARVFLADSGSVSVEVALKMALQYQQGIGQKQRTCFLTPRGGYHGDTTGAMSVCDPVTGMHCLFTHMLPRQIFMERPSCRFDQPFDPASLDDARRIFAEQGERIAAVILEPLVQGAGGMWFYHPDYLRGMARLCREHGALLVFDEIATGFGRTGTLFAAERAGVCPDILCCGKALTGGVMTLAATACTEEVAQGICRDGMVFMHGPTFMGNALACAVACASLDILAEGRWQEQVAMLETALTAGLAPCRELPQVEDVRVLGSIGVVETTRPVNMAAMQDFFVRRGVWIRPFNRLVYVMPPYVSPREDVERLCAAMHDVLSLPGMLA</sequence>
<dbReference type="NCBIfam" id="TIGR00347">
    <property type="entry name" value="bioD"/>
    <property type="match status" value="1"/>
</dbReference>
<evidence type="ECO:0000256" key="6">
    <source>
        <dbReference type="ARBA" id="ARBA00022691"/>
    </source>
</evidence>
<comment type="catalytic activity">
    <reaction evidence="13">
        <text>(7R,8S)-7,8-diammoniononanoate + CO2 + ATP = (4R,5S)-dethiobiotin + ADP + phosphate + 3 H(+)</text>
        <dbReference type="Rhea" id="RHEA:15805"/>
        <dbReference type="ChEBI" id="CHEBI:15378"/>
        <dbReference type="ChEBI" id="CHEBI:16526"/>
        <dbReference type="ChEBI" id="CHEBI:30616"/>
        <dbReference type="ChEBI" id="CHEBI:43474"/>
        <dbReference type="ChEBI" id="CHEBI:149469"/>
        <dbReference type="ChEBI" id="CHEBI:149473"/>
        <dbReference type="ChEBI" id="CHEBI:456216"/>
        <dbReference type="EC" id="6.3.3.3"/>
    </reaction>
</comment>
<comment type="pathway">
    <text evidence="12">Organosulfur degradation; alkanesulfonate degradation.</text>
</comment>
<dbReference type="UniPathway" id="UPA00078">
    <property type="reaction ID" value="UER00160"/>
</dbReference>
<feature type="binding site" evidence="14">
    <location>
        <begin position="588"/>
        <end position="589"/>
    </location>
    <ligand>
        <name>pyridoxal 5'-phosphate</name>
        <dbReference type="ChEBI" id="CHEBI:597326"/>
    </ligand>
</feature>
<evidence type="ECO:0000256" key="11">
    <source>
        <dbReference type="ARBA" id="ARBA00052998"/>
    </source>
</evidence>
<dbReference type="PANTHER" id="PTHR42684:SF17">
    <property type="entry name" value="ADENOSYLMETHIONINE-8-AMINO-7-OXONONANOATE AMINOTRANSFERASE"/>
    <property type="match status" value="1"/>
</dbReference>
<dbReference type="NCBIfam" id="NF004624">
    <property type="entry name" value="PRK05964.1"/>
    <property type="match status" value="1"/>
</dbReference>
<keyword evidence="9" id="KW-0670">Pyruvate</keyword>
<keyword evidence="13" id="KW-0547">Nucleotide-binding</keyword>
<comment type="pathway">
    <text evidence="2 14">Cofactor biosynthesis; biotin biosynthesis; 7,8-diaminononanoate from 8-amino-7-oxononanoate (SAM route): step 1/1.</text>
</comment>
<evidence type="ECO:0000256" key="3">
    <source>
        <dbReference type="ARBA" id="ARBA00011881"/>
    </source>
</evidence>
<dbReference type="EC" id="6.3.3.3" evidence="13"/>
<feature type="binding site" evidence="13">
    <location>
        <position position="71"/>
    </location>
    <ligand>
        <name>Mg(2+)</name>
        <dbReference type="ChEBI" id="CHEBI:18420"/>
    </ligand>
</feature>
<feature type="binding site" evidence="14">
    <location>
        <position position="425"/>
    </location>
    <ligand>
        <name>substrate</name>
    </ligand>
</feature>
<comment type="similarity">
    <text evidence="14">Belongs to the class-III pyridoxal-phosphate-dependent aminotransferase family. BioA subfamily.</text>
</comment>
<evidence type="ECO:0000256" key="5">
    <source>
        <dbReference type="ARBA" id="ARBA00022679"/>
    </source>
</evidence>
<feature type="binding site" evidence="14">
    <location>
        <position position="555"/>
    </location>
    <ligand>
        <name>substrate</name>
    </ligand>
</feature>
<comment type="cofactor">
    <cofactor evidence="13">
        <name>Mg(2+)</name>
        <dbReference type="ChEBI" id="CHEBI:18420"/>
    </cofactor>
</comment>
<dbReference type="InterPro" id="IPR015424">
    <property type="entry name" value="PyrdxlP-dep_Trfase"/>
</dbReference>
<keyword evidence="13" id="KW-0479">Metal-binding</keyword>
<proteinExistence type="inferred from homology"/>
<dbReference type="InterPro" id="IPR049704">
    <property type="entry name" value="Aminotrans_3_PPA_site"/>
</dbReference>
<evidence type="ECO:0000256" key="14">
    <source>
        <dbReference type="HAMAP-Rule" id="MF_00834"/>
    </source>
</evidence>
<dbReference type="Pfam" id="PF13500">
    <property type="entry name" value="AAA_26"/>
    <property type="match status" value="1"/>
</dbReference>
<dbReference type="PANTHER" id="PTHR42684">
    <property type="entry name" value="ADENOSYLMETHIONINE-8-AMINO-7-OXONONANOATE AMINOTRANSFERASE"/>
    <property type="match status" value="1"/>
</dbReference>
<dbReference type="CDD" id="cd00610">
    <property type="entry name" value="OAT_like"/>
    <property type="match status" value="1"/>
</dbReference>
<dbReference type="AlphaFoldDB" id="A0A848C8U9"/>
<evidence type="ECO:0000256" key="1">
    <source>
        <dbReference type="ARBA" id="ARBA00001933"/>
    </source>
</evidence>
<dbReference type="EC" id="2.6.1.62" evidence="14"/>
<dbReference type="GO" id="GO:0005524">
    <property type="term" value="F:ATP binding"/>
    <property type="evidence" value="ECO:0007669"/>
    <property type="project" value="UniProtKB-UniRule"/>
</dbReference>
<reference evidence="15 16" key="1">
    <citation type="submission" date="2020-04" db="EMBL/GenBank/DDBJ databases">
        <authorList>
            <person name="Hitch T.C.A."/>
            <person name="Wylensek D."/>
            <person name="Clavel T."/>
        </authorList>
    </citation>
    <scope>NUCLEOTIDE SEQUENCE [LARGE SCALE GENOMIC DNA]</scope>
    <source>
        <strain evidence="15 16">PG-251-APC-1</strain>
    </source>
</reference>
<dbReference type="GO" id="GO:0004141">
    <property type="term" value="F:dethiobiotin synthase activity"/>
    <property type="evidence" value="ECO:0007669"/>
    <property type="project" value="UniProtKB-UniRule"/>
</dbReference>
<dbReference type="InterPro" id="IPR015421">
    <property type="entry name" value="PyrdxlP-dep_Trfase_major"/>
</dbReference>
<comment type="caution">
    <text evidence="15">The sequence shown here is derived from an EMBL/GenBank/DDBJ whole genome shotgun (WGS) entry which is preliminary data.</text>
</comment>
<comment type="similarity">
    <text evidence="13">Belongs to the dethiobiotin synthetase family.</text>
</comment>
<comment type="subunit">
    <text evidence="3">Homotetramer.</text>
</comment>
<feature type="binding site" evidence="14">
    <location>
        <position position="671"/>
    </location>
    <ligand>
        <name>substrate</name>
    </ligand>
</feature>
<dbReference type="NCBIfam" id="TIGR00508">
    <property type="entry name" value="bioA"/>
    <property type="match status" value="1"/>
</dbReference>
<dbReference type="InterPro" id="IPR027417">
    <property type="entry name" value="P-loop_NTPase"/>
</dbReference>
<dbReference type="Gene3D" id="3.40.50.300">
    <property type="entry name" value="P-loop containing nucleotide triphosphate hydrolases"/>
    <property type="match status" value="1"/>
</dbReference>
<keyword evidence="7 13" id="KW-0093">Biotin biosynthesis</keyword>
<dbReference type="CDD" id="cd03109">
    <property type="entry name" value="DTBS"/>
    <property type="match status" value="1"/>
</dbReference>
<feature type="binding site" evidence="13">
    <location>
        <begin position="137"/>
        <end position="140"/>
    </location>
    <ligand>
        <name>ATP</name>
        <dbReference type="ChEBI" id="CHEBI:30616"/>
    </ligand>
</feature>
<dbReference type="InterPro" id="IPR015422">
    <property type="entry name" value="PyrdxlP-dep_Trfase_small"/>
</dbReference>
<dbReference type="InterPro" id="IPR005814">
    <property type="entry name" value="Aminotrans_3"/>
</dbReference>
<evidence type="ECO:0000313" key="15">
    <source>
        <dbReference type="EMBL" id="NME51095.1"/>
    </source>
</evidence>
<dbReference type="Pfam" id="PF00202">
    <property type="entry name" value="Aminotran_3"/>
    <property type="match status" value="1"/>
</dbReference>
<dbReference type="RefSeq" id="WP_168934583.1">
    <property type="nucleotide sequence ID" value="NZ_CAMDEI010000074.1"/>
</dbReference>
<comment type="subcellular location">
    <subcellularLocation>
        <location evidence="13">Cytoplasm</location>
    </subcellularLocation>
</comment>
<organism evidence="15 16">
    <name type="scientific">Desulfovibrio piger</name>
    <dbReference type="NCBI Taxonomy" id="901"/>
    <lineage>
        <taxon>Bacteria</taxon>
        <taxon>Pseudomonadati</taxon>
        <taxon>Thermodesulfobacteriota</taxon>
        <taxon>Desulfovibrionia</taxon>
        <taxon>Desulfovibrionales</taxon>
        <taxon>Desulfovibrionaceae</taxon>
        <taxon>Desulfovibrio</taxon>
    </lineage>
</organism>
<comment type="catalytic activity">
    <reaction evidence="11">
        <text>taurine + pyruvate = sulfoacetaldehyde + L-alanine</text>
        <dbReference type="Rhea" id="RHEA:10420"/>
        <dbReference type="ChEBI" id="CHEBI:15361"/>
        <dbReference type="ChEBI" id="CHEBI:57972"/>
        <dbReference type="ChEBI" id="CHEBI:58246"/>
        <dbReference type="ChEBI" id="CHEBI:507393"/>
        <dbReference type="EC" id="2.6.1.77"/>
    </reaction>
    <physiologicalReaction direction="left-to-right" evidence="11">
        <dbReference type="Rhea" id="RHEA:10421"/>
    </physiologicalReaction>
</comment>
<feature type="site" description="Participates in the substrate recognition with KAPA and in a stacking interaction with the adenine ring of SAM" evidence="14">
    <location>
        <position position="297"/>
    </location>
</feature>
<dbReference type="HAMAP" id="MF_00336">
    <property type="entry name" value="BioD"/>
    <property type="match status" value="1"/>
</dbReference>
<dbReference type="SUPFAM" id="SSF53383">
    <property type="entry name" value="PLP-dependent transferases"/>
    <property type="match status" value="1"/>
</dbReference>
<keyword evidence="13" id="KW-0460">Magnesium</keyword>
<feature type="binding site" evidence="14">
    <location>
        <position position="332"/>
    </location>
    <ligand>
        <name>substrate</name>
    </ligand>
</feature>
<dbReference type="GO" id="GO:0000287">
    <property type="term" value="F:magnesium ion binding"/>
    <property type="evidence" value="ECO:0007669"/>
    <property type="project" value="UniProtKB-UniRule"/>
</dbReference>
<comment type="pathway">
    <text evidence="13">Cofactor biosynthesis; biotin biosynthesis; biotin from 7,8-diaminononanoate: step 1/2.</text>
</comment>
<comment type="catalytic activity">
    <reaction evidence="10 14">
        <text>(8S)-8-amino-7-oxononanoate + S-adenosyl-L-methionine = S-adenosyl-4-methylsulfanyl-2-oxobutanoate + (7R,8S)-7,8-diammoniononanoate</text>
        <dbReference type="Rhea" id="RHEA:16861"/>
        <dbReference type="ChEBI" id="CHEBI:16490"/>
        <dbReference type="ChEBI" id="CHEBI:59789"/>
        <dbReference type="ChEBI" id="CHEBI:149468"/>
        <dbReference type="ChEBI" id="CHEBI:149469"/>
        <dbReference type="EC" id="2.6.1.62"/>
    </reaction>
</comment>
<keyword evidence="5 14" id="KW-0808">Transferase</keyword>
<evidence type="ECO:0000256" key="10">
    <source>
        <dbReference type="ARBA" id="ARBA00048449"/>
    </source>
</evidence>
<feature type="binding site" evidence="14">
    <location>
        <position position="526"/>
    </location>
    <ligand>
        <name>pyridoxal 5'-phosphate</name>
        <dbReference type="ChEBI" id="CHEBI:597326"/>
    </ligand>
</feature>
<dbReference type="InterPro" id="IPR004472">
    <property type="entry name" value="DTB_synth_BioD"/>
</dbReference>
<keyword evidence="13" id="KW-0963">Cytoplasm</keyword>
<dbReference type="Gene3D" id="3.90.1150.10">
    <property type="entry name" value="Aspartate Aminotransferase, domain 1"/>
    <property type="match status" value="1"/>
</dbReference>
<dbReference type="GO" id="GO:0030170">
    <property type="term" value="F:pyridoxal phosphate binding"/>
    <property type="evidence" value="ECO:0007669"/>
    <property type="project" value="UniProtKB-UniRule"/>
</dbReference>
<feature type="binding site" evidence="13">
    <location>
        <begin position="241"/>
        <end position="243"/>
    </location>
    <ligand>
        <name>ATP</name>
        <dbReference type="ChEBI" id="CHEBI:30616"/>
    </ligand>
</feature>
<keyword evidence="6 14" id="KW-0949">S-adenosyl-L-methionine</keyword>
<dbReference type="EMBL" id="JABAFY010000002">
    <property type="protein sequence ID" value="NME51095.1"/>
    <property type="molecule type" value="Genomic_DNA"/>
</dbReference>
<evidence type="ECO:0000256" key="12">
    <source>
        <dbReference type="ARBA" id="ARBA00060602"/>
    </source>
</evidence>
<accession>A0A848C8U9</accession>
<evidence type="ECO:0000256" key="4">
    <source>
        <dbReference type="ARBA" id="ARBA00022576"/>
    </source>
</evidence>
<dbReference type="PROSITE" id="PS00600">
    <property type="entry name" value="AA_TRANSFER_CLASS_3"/>
    <property type="match status" value="1"/>
</dbReference>
<dbReference type="SUPFAM" id="SSF52540">
    <property type="entry name" value="P-loop containing nucleoside triphosphate hydrolases"/>
    <property type="match status" value="1"/>
</dbReference>
<feature type="binding site" evidence="13">
    <location>
        <position position="137"/>
    </location>
    <ligand>
        <name>Mg(2+)</name>
        <dbReference type="ChEBI" id="CHEBI:18420"/>
    </ligand>
</feature>
<dbReference type="GO" id="GO:0009102">
    <property type="term" value="P:biotin biosynthetic process"/>
    <property type="evidence" value="ECO:0007669"/>
    <property type="project" value="UniProtKB-UniRule"/>
</dbReference>
<feature type="binding site" evidence="14">
    <location>
        <position position="587"/>
    </location>
    <ligand>
        <name>substrate</name>
    </ligand>
</feature>
<comment type="cofactor">
    <cofactor evidence="1 14">
        <name>pyridoxal 5'-phosphate</name>
        <dbReference type="ChEBI" id="CHEBI:597326"/>
    </cofactor>
</comment>
<evidence type="ECO:0000256" key="8">
    <source>
        <dbReference type="ARBA" id="ARBA00022898"/>
    </source>
</evidence>
<dbReference type="Proteomes" id="UP000522333">
    <property type="component" value="Unassembled WGS sequence"/>
</dbReference>